<proteinExistence type="predicted"/>
<accession>A0A6L3KU76</accession>
<evidence type="ECO:0000256" key="1">
    <source>
        <dbReference type="SAM" id="MobiDB-lite"/>
    </source>
</evidence>
<dbReference type="RefSeq" id="WP_149935158.1">
    <property type="nucleotide sequence ID" value="NZ_CAXSSI010000015.1"/>
</dbReference>
<dbReference type="EMBL" id="VVYP01000007">
    <property type="protein sequence ID" value="KAA5464171.1"/>
    <property type="molecule type" value="Genomic_DNA"/>
</dbReference>
<feature type="domain" description="MobA/VirD2-like nuclease" evidence="2">
    <location>
        <begin position="45"/>
        <end position="147"/>
    </location>
</feature>
<evidence type="ECO:0000313" key="3">
    <source>
        <dbReference type="EMBL" id="KAA5464171.1"/>
    </source>
</evidence>
<dbReference type="InterPro" id="IPR005094">
    <property type="entry name" value="Endonuclease_MobA/VirD2"/>
</dbReference>
<evidence type="ECO:0000259" key="2">
    <source>
        <dbReference type="Pfam" id="PF03432"/>
    </source>
</evidence>
<name>A0A6L3KU76_9BACE</name>
<feature type="region of interest" description="Disordered" evidence="1">
    <location>
        <begin position="495"/>
        <end position="530"/>
    </location>
</feature>
<gene>
    <name evidence="3" type="ORF">F2Y36_08000</name>
</gene>
<dbReference type="Pfam" id="PF03432">
    <property type="entry name" value="Relaxase"/>
    <property type="match status" value="1"/>
</dbReference>
<reference evidence="3 4" key="1">
    <citation type="journal article" date="2019" name="Nat. Med.">
        <title>A library of human gut bacterial isolates paired with longitudinal multiomics data enables mechanistic microbiome research.</title>
        <authorList>
            <person name="Poyet M."/>
            <person name="Groussin M."/>
            <person name="Gibbons S.M."/>
            <person name="Avila-Pacheco J."/>
            <person name="Jiang X."/>
            <person name="Kearney S.M."/>
            <person name="Perrotta A.R."/>
            <person name="Berdy B."/>
            <person name="Zhao S."/>
            <person name="Lieberman T.D."/>
            <person name="Swanson P.K."/>
            <person name="Smith M."/>
            <person name="Roesemann S."/>
            <person name="Alexander J.E."/>
            <person name="Rich S.A."/>
            <person name="Livny J."/>
            <person name="Vlamakis H."/>
            <person name="Clish C."/>
            <person name="Bullock K."/>
            <person name="Deik A."/>
            <person name="Scott J."/>
            <person name="Pierce K.A."/>
            <person name="Xavier R.J."/>
            <person name="Alm E.J."/>
        </authorList>
    </citation>
    <scope>NUCLEOTIDE SEQUENCE [LARGE SCALE GENOMIC DNA]</scope>
    <source>
        <strain evidence="3 4">BIOML-A31</strain>
    </source>
</reference>
<dbReference type="AlphaFoldDB" id="A0A6L3KU76"/>
<dbReference type="Proteomes" id="UP000475905">
    <property type="component" value="Unassembled WGS sequence"/>
</dbReference>
<feature type="compositionally biased region" description="Basic and acidic residues" evidence="1">
    <location>
        <begin position="497"/>
        <end position="530"/>
    </location>
</feature>
<evidence type="ECO:0000313" key="4">
    <source>
        <dbReference type="Proteomes" id="UP000475905"/>
    </source>
</evidence>
<comment type="caution">
    <text evidence="3">The sequence shown here is derived from an EMBL/GenBank/DDBJ whole genome shotgun (WGS) entry which is preliminary data.</text>
</comment>
<protein>
    <submittedName>
        <fullName evidence="3">Relaxase/mobilization nuclease domain-containing protein</fullName>
    </submittedName>
</protein>
<sequence length="530" mass="61465">MIATILPGSADFHAVGYNEHKVYKGVATLLEMRNFGGLDASEHPTAKQLVQFLQFYSSQNSRIQKPQFHVAISCKGHEMSEQQLLDFAHRYLQEMGYAEPGQPWLIYAHHDTDNTHLHIVTSRVSPDGRKIQHDHERRRSQMVIDKILGMDRQQKTDKDIEAAKQYSFSSFAQFKAVMGTMGYEVFQKDGNVFVKQGGRIQKKLPLTEIEALFKKGCQDKSRNRQLRAYLKKYRDVCANKEELQKEMKKNFGVDVVFFGKKDKPYGYMLIDHANKTVIHGARVLAVEELLDFATPEQRFDRIEAFIDQLLTLNPKTTQGEIFQKLKKQRAYIKKGVIYYDGKSRPLPPFMAKAIDRNNRISFIEKFRPTNDAEADLLCKVFKMDRPDLVERFSERKPEYAQTVERFREIFSGPEIKSVRSALYEEGFIIRQVDDTYYAINFKKHVMVNMNEEGFDVARLQRKSKKQKRNGVPFKKSQKTLNPIKSLQQKSYQGLGKLRKEGVGSHSANREWEVGKKTDYNDVDDGRSLKM</sequence>
<organism evidence="3 4">
    <name type="scientific">Bacteroides caccae</name>
    <dbReference type="NCBI Taxonomy" id="47678"/>
    <lineage>
        <taxon>Bacteria</taxon>
        <taxon>Pseudomonadati</taxon>
        <taxon>Bacteroidota</taxon>
        <taxon>Bacteroidia</taxon>
        <taxon>Bacteroidales</taxon>
        <taxon>Bacteroidaceae</taxon>
        <taxon>Bacteroides</taxon>
    </lineage>
</organism>